<dbReference type="InterPro" id="IPR027417">
    <property type="entry name" value="P-loop_NTPase"/>
</dbReference>
<evidence type="ECO:0000259" key="6">
    <source>
        <dbReference type="PROSITE" id="PS50112"/>
    </source>
</evidence>
<evidence type="ECO:0000313" key="8">
    <source>
        <dbReference type="Proteomes" id="UP000239549"/>
    </source>
</evidence>
<dbReference type="AlphaFoldDB" id="A0A2L2X8Q5"/>
<dbReference type="SMART" id="SM00382">
    <property type="entry name" value="AAA"/>
    <property type="match status" value="1"/>
</dbReference>
<dbReference type="Gene3D" id="3.30.450.20">
    <property type="entry name" value="PAS domain"/>
    <property type="match status" value="1"/>
</dbReference>
<dbReference type="Pfam" id="PF25601">
    <property type="entry name" value="AAA_lid_14"/>
    <property type="match status" value="1"/>
</dbReference>
<evidence type="ECO:0000256" key="4">
    <source>
        <dbReference type="ARBA" id="ARBA00023163"/>
    </source>
</evidence>
<evidence type="ECO:0000256" key="1">
    <source>
        <dbReference type="ARBA" id="ARBA00022741"/>
    </source>
</evidence>
<evidence type="ECO:0000259" key="5">
    <source>
        <dbReference type="PROSITE" id="PS50045"/>
    </source>
</evidence>
<dbReference type="InterPro" id="IPR000014">
    <property type="entry name" value="PAS"/>
</dbReference>
<dbReference type="SUPFAM" id="SSF52540">
    <property type="entry name" value="P-loop containing nucleoside triphosphate hydrolases"/>
    <property type="match status" value="1"/>
</dbReference>
<dbReference type="InterPro" id="IPR009057">
    <property type="entry name" value="Homeodomain-like_sf"/>
</dbReference>
<keyword evidence="8" id="KW-1185">Reference proteome</keyword>
<dbReference type="PANTHER" id="PTHR32071">
    <property type="entry name" value="TRANSCRIPTIONAL REGULATORY PROTEIN"/>
    <property type="match status" value="1"/>
</dbReference>
<gene>
    <name evidence="7" type="ORF">DCCM_0761</name>
</gene>
<dbReference type="Proteomes" id="UP000239549">
    <property type="component" value="Unassembled WGS sequence"/>
</dbReference>
<dbReference type="InterPro" id="IPR058031">
    <property type="entry name" value="AAA_lid_NorR"/>
</dbReference>
<sequence length="566" mass="63350">MPQIKVGFICRAARLKSLAGRFSEFDFVSLAGAVDPAGGAGLRPAALEPGINVLDSVEELIKLPGLQFVVEDRENAGVVEESNCYTPFGVIVAGARALEKLFRLIKNHGELMQLIRDKELMGIILDNVQEGIQYVDRDGELRYVNPAYTRITGIDPRERIGTNVYNMSRDGALVLALKTKKPVFGLRNTAVYSKTEVISNASPIFDGDELLGAVVAFRDITDMLRLNSELKHSNEVIADLSSRLEHFQSSKYSFDDIMGISEQIRRLKEQGRKMALSDSTVLIQGESGTGKELFAHAIHRASRRSGRPLVEVNCAAIPENLLESELFGHERGAFTGADRQRRGRFELAGGGTIFLDEIGELKQEMQAKLLRVLQSREFERVGGSATIRADVRVVAATNRNLKEMLVKGEFREDLYYRLHVLHLVVPPLRERIEDIPVLARHLLQKVALKLGMPPKSISPEVLKFLQEHSWPGNVRELENMLERLLYYVEGDNITADSLAMHFDPFTKKSAAKERGPLLTLEKAEEQALLRALDFYGRSVEGKRKASKFMGISLATFYNKLKKYNIN</sequence>
<dbReference type="PROSITE" id="PS50112">
    <property type="entry name" value="PAS"/>
    <property type="match status" value="1"/>
</dbReference>
<dbReference type="CDD" id="cd00009">
    <property type="entry name" value="AAA"/>
    <property type="match status" value="1"/>
</dbReference>
<dbReference type="GO" id="GO:0005524">
    <property type="term" value="F:ATP binding"/>
    <property type="evidence" value="ECO:0007669"/>
    <property type="project" value="UniProtKB-KW"/>
</dbReference>
<feature type="domain" description="PAS" evidence="6">
    <location>
        <begin position="117"/>
        <end position="167"/>
    </location>
</feature>
<protein>
    <submittedName>
        <fullName evidence="7">Response regulator of zinc sigma-54-dependent two-component system</fullName>
    </submittedName>
</protein>
<accession>A0A2L2X8Q5</accession>
<dbReference type="Gene3D" id="3.40.50.300">
    <property type="entry name" value="P-loop containing nucleotide triphosphate hydrolases"/>
    <property type="match status" value="1"/>
</dbReference>
<dbReference type="PROSITE" id="PS00675">
    <property type="entry name" value="SIGMA54_INTERACT_1"/>
    <property type="match status" value="1"/>
</dbReference>
<comment type="caution">
    <text evidence="7">The sequence shown here is derived from an EMBL/GenBank/DDBJ whole genome shotgun (WGS) entry which is preliminary data.</text>
</comment>
<dbReference type="InterPro" id="IPR035965">
    <property type="entry name" value="PAS-like_dom_sf"/>
</dbReference>
<dbReference type="PANTHER" id="PTHR32071:SF57">
    <property type="entry name" value="C4-DICARBOXYLATE TRANSPORT TRANSCRIPTIONAL REGULATORY PROTEIN DCTD"/>
    <property type="match status" value="1"/>
</dbReference>
<dbReference type="RefSeq" id="WP_231702636.1">
    <property type="nucleotide sequence ID" value="NZ_BFAV01000042.1"/>
</dbReference>
<dbReference type="Pfam" id="PF00989">
    <property type="entry name" value="PAS"/>
    <property type="match status" value="1"/>
</dbReference>
<dbReference type="InterPro" id="IPR013767">
    <property type="entry name" value="PAS_fold"/>
</dbReference>
<keyword evidence="1" id="KW-0547">Nucleotide-binding</keyword>
<evidence type="ECO:0000256" key="2">
    <source>
        <dbReference type="ARBA" id="ARBA00022840"/>
    </source>
</evidence>
<dbReference type="NCBIfam" id="TIGR00229">
    <property type="entry name" value="sensory_box"/>
    <property type="match status" value="1"/>
</dbReference>
<proteinExistence type="predicted"/>
<dbReference type="InterPro" id="IPR003593">
    <property type="entry name" value="AAA+_ATPase"/>
</dbReference>
<keyword evidence="4" id="KW-0804">Transcription</keyword>
<name>A0A2L2X8Q5_9FIRM</name>
<dbReference type="SUPFAM" id="SSF46689">
    <property type="entry name" value="Homeodomain-like"/>
    <property type="match status" value="1"/>
</dbReference>
<dbReference type="PROSITE" id="PS50045">
    <property type="entry name" value="SIGMA54_INTERACT_4"/>
    <property type="match status" value="1"/>
</dbReference>
<dbReference type="InterPro" id="IPR025944">
    <property type="entry name" value="Sigma_54_int_dom_CS"/>
</dbReference>
<evidence type="ECO:0000256" key="3">
    <source>
        <dbReference type="ARBA" id="ARBA00023015"/>
    </source>
</evidence>
<dbReference type="EMBL" id="BFAV01000042">
    <property type="protein sequence ID" value="GBF32565.1"/>
    <property type="molecule type" value="Genomic_DNA"/>
</dbReference>
<keyword evidence="2" id="KW-0067">ATP-binding</keyword>
<dbReference type="SMART" id="SM00091">
    <property type="entry name" value="PAS"/>
    <property type="match status" value="1"/>
</dbReference>
<keyword evidence="3" id="KW-0805">Transcription regulation</keyword>
<feature type="domain" description="Sigma-54 factor interaction" evidence="5">
    <location>
        <begin position="257"/>
        <end position="486"/>
    </location>
</feature>
<dbReference type="Gene3D" id="1.10.8.60">
    <property type="match status" value="1"/>
</dbReference>
<dbReference type="InterPro" id="IPR002078">
    <property type="entry name" value="Sigma_54_int"/>
</dbReference>
<dbReference type="Pfam" id="PF00158">
    <property type="entry name" value="Sigma54_activat"/>
    <property type="match status" value="1"/>
</dbReference>
<dbReference type="CDD" id="cd00130">
    <property type="entry name" value="PAS"/>
    <property type="match status" value="1"/>
</dbReference>
<dbReference type="SUPFAM" id="SSF55785">
    <property type="entry name" value="PYP-like sensor domain (PAS domain)"/>
    <property type="match status" value="1"/>
</dbReference>
<dbReference type="Gene3D" id="1.10.10.60">
    <property type="entry name" value="Homeodomain-like"/>
    <property type="match status" value="1"/>
</dbReference>
<dbReference type="InterPro" id="IPR025662">
    <property type="entry name" value="Sigma_54_int_dom_ATP-bd_1"/>
</dbReference>
<organism evidence="7 8">
    <name type="scientific">Desulfocucumis palustris</name>
    <dbReference type="NCBI Taxonomy" id="1898651"/>
    <lineage>
        <taxon>Bacteria</taxon>
        <taxon>Bacillati</taxon>
        <taxon>Bacillota</taxon>
        <taxon>Clostridia</taxon>
        <taxon>Eubacteriales</taxon>
        <taxon>Desulfocucumaceae</taxon>
        <taxon>Desulfocucumis</taxon>
    </lineage>
</organism>
<evidence type="ECO:0000313" key="7">
    <source>
        <dbReference type="EMBL" id="GBF32565.1"/>
    </source>
</evidence>
<dbReference type="GO" id="GO:0006355">
    <property type="term" value="P:regulation of DNA-templated transcription"/>
    <property type="evidence" value="ECO:0007669"/>
    <property type="project" value="InterPro"/>
</dbReference>
<dbReference type="FunFam" id="3.40.50.300:FF:000006">
    <property type="entry name" value="DNA-binding transcriptional regulator NtrC"/>
    <property type="match status" value="1"/>
</dbReference>
<reference evidence="8" key="1">
    <citation type="submission" date="2018-02" db="EMBL/GenBank/DDBJ databases">
        <title>Genome sequence of Desulfocucumis palustris strain NAW-5.</title>
        <authorList>
            <person name="Watanabe M."/>
            <person name="Kojima H."/>
            <person name="Fukui M."/>
        </authorList>
    </citation>
    <scope>NUCLEOTIDE SEQUENCE [LARGE SCALE GENOMIC DNA]</scope>
    <source>
        <strain evidence="8">NAW-5</strain>
    </source>
</reference>
<dbReference type="PROSITE" id="PS00688">
    <property type="entry name" value="SIGMA54_INTERACT_3"/>
    <property type="match status" value="1"/>
</dbReference>